<keyword evidence="1" id="KW-0472">Membrane</keyword>
<keyword evidence="3" id="KW-1185">Reference proteome</keyword>
<keyword evidence="1" id="KW-0812">Transmembrane</keyword>
<accession>A0A3Q2TM52</accession>
<keyword evidence="1" id="KW-1133">Transmembrane helix</keyword>
<dbReference type="Ensembl" id="ENSFHET00000026268.1">
    <property type="protein sequence ID" value="ENSFHEP00000017530.1"/>
    <property type="gene ID" value="ENSFHEG00000019273.1"/>
</dbReference>
<evidence type="ECO:0000313" key="3">
    <source>
        <dbReference type="Proteomes" id="UP000265000"/>
    </source>
</evidence>
<feature type="transmembrane region" description="Helical" evidence="1">
    <location>
        <begin position="68"/>
        <end position="87"/>
    </location>
</feature>
<organism evidence="2 3">
    <name type="scientific">Fundulus heteroclitus</name>
    <name type="common">Killifish</name>
    <name type="synonym">Mummichog</name>
    <dbReference type="NCBI Taxonomy" id="8078"/>
    <lineage>
        <taxon>Eukaryota</taxon>
        <taxon>Metazoa</taxon>
        <taxon>Chordata</taxon>
        <taxon>Craniata</taxon>
        <taxon>Vertebrata</taxon>
        <taxon>Euteleostomi</taxon>
        <taxon>Actinopterygii</taxon>
        <taxon>Neopterygii</taxon>
        <taxon>Teleostei</taxon>
        <taxon>Neoteleostei</taxon>
        <taxon>Acanthomorphata</taxon>
        <taxon>Ovalentaria</taxon>
        <taxon>Atherinomorphae</taxon>
        <taxon>Cyprinodontiformes</taxon>
        <taxon>Fundulidae</taxon>
        <taxon>Fundulus</taxon>
    </lineage>
</organism>
<sequence length="88" mass="9349">MPCIRCDHIVSAPSHGGHRPPAFGASLADLWGNLTLIAAFRGFTAAADSGSNGHTPPQQIDMRSVTMIGRPFIGFLCLLHIVSLILII</sequence>
<dbReference type="Proteomes" id="UP000265000">
    <property type="component" value="Unplaced"/>
</dbReference>
<dbReference type="AlphaFoldDB" id="A0A3Q2TM52"/>
<protein>
    <submittedName>
        <fullName evidence="2">Uncharacterized protein</fullName>
    </submittedName>
</protein>
<proteinExistence type="predicted"/>
<reference evidence="2" key="1">
    <citation type="submission" date="2025-08" db="UniProtKB">
        <authorList>
            <consortium name="Ensembl"/>
        </authorList>
    </citation>
    <scope>IDENTIFICATION</scope>
</reference>
<reference evidence="2" key="2">
    <citation type="submission" date="2025-09" db="UniProtKB">
        <authorList>
            <consortium name="Ensembl"/>
        </authorList>
    </citation>
    <scope>IDENTIFICATION</scope>
</reference>
<name>A0A3Q2TM52_FUNHE</name>
<evidence type="ECO:0000313" key="2">
    <source>
        <dbReference type="Ensembl" id="ENSFHEP00000017530.1"/>
    </source>
</evidence>
<evidence type="ECO:0000256" key="1">
    <source>
        <dbReference type="SAM" id="Phobius"/>
    </source>
</evidence>